<comment type="catalytic activity">
    <reaction evidence="1 13">
        <text>1-(5-phospho-beta-D-ribosyl)-ATP + H2O = 1-(5-phospho-beta-D-ribosyl)-5'-AMP + diphosphate + H(+)</text>
        <dbReference type="Rhea" id="RHEA:22828"/>
        <dbReference type="ChEBI" id="CHEBI:15377"/>
        <dbReference type="ChEBI" id="CHEBI:15378"/>
        <dbReference type="ChEBI" id="CHEBI:33019"/>
        <dbReference type="ChEBI" id="CHEBI:59457"/>
        <dbReference type="ChEBI" id="CHEBI:73183"/>
        <dbReference type="EC" id="3.6.1.31"/>
    </reaction>
</comment>
<evidence type="ECO:0000256" key="7">
    <source>
        <dbReference type="ARBA" id="ARBA00022490"/>
    </source>
</evidence>
<dbReference type="SUPFAM" id="SSF101386">
    <property type="entry name" value="all-alpha NTP pyrophosphatases"/>
    <property type="match status" value="1"/>
</dbReference>
<keyword evidence="16" id="KW-1185">Reference proteome</keyword>
<dbReference type="GO" id="GO:0005737">
    <property type="term" value="C:cytoplasm"/>
    <property type="evidence" value="ECO:0007669"/>
    <property type="project" value="UniProtKB-SubCell"/>
</dbReference>
<evidence type="ECO:0000256" key="13">
    <source>
        <dbReference type="HAMAP-Rule" id="MF_01020"/>
    </source>
</evidence>
<dbReference type="OrthoDB" id="9814738at2"/>
<comment type="pathway">
    <text evidence="3 13">Amino-acid biosynthesis; L-histidine biosynthesis; L-histidine from 5-phospho-alpha-D-ribose 1-diphosphate: step 2/9.</text>
</comment>
<dbReference type="GO" id="GO:0005524">
    <property type="term" value="F:ATP binding"/>
    <property type="evidence" value="ECO:0007669"/>
    <property type="project" value="UniProtKB-KW"/>
</dbReference>
<gene>
    <name evidence="13" type="primary">hisE</name>
    <name evidence="14" type="ORF">FSB78_18185</name>
    <name evidence="15" type="ORF">FSB78_18895</name>
</gene>
<dbReference type="RefSeq" id="WP_147084317.1">
    <property type="nucleotide sequence ID" value="NZ_VOQR01000002.1"/>
</dbReference>
<dbReference type="InterPro" id="IPR021130">
    <property type="entry name" value="PRib-ATP_PPHydrolase-like"/>
</dbReference>
<dbReference type="NCBIfam" id="NF001613">
    <property type="entry name" value="PRK00400.1-5"/>
    <property type="match status" value="1"/>
</dbReference>
<comment type="similarity">
    <text evidence="4 13">Belongs to the PRA-PH family.</text>
</comment>
<evidence type="ECO:0000256" key="9">
    <source>
        <dbReference type="ARBA" id="ARBA00022741"/>
    </source>
</evidence>
<dbReference type="GO" id="GO:0004636">
    <property type="term" value="F:phosphoribosyl-ATP diphosphatase activity"/>
    <property type="evidence" value="ECO:0007669"/>
    <property type="project" value="UniProtKB-UniRule"/>
</dbReference>
<dbReference type="EMBL" id="VOQR01000002">
    <property type="protein sequence ID" value="TXC68039.1"/>
    <property type="molecule type" value="Genomic_DNA"/>
</dbReference>
<dbReference type="PANTHER" id="PTHR42945">
    <property type="entry name" value="HISTIDINE BIOSYNTHESIS BIFUNCTIONAL PROTEIN"/>
    <property type="match status" value="1"/>
</dbReference>
<dbReference type="HAMAP" id="MF_01020">
    <property type="entry name" value="HisE"/>
    <property type="match status" value="1"/>
</dbReference>
<evidence type="ECO:0000256" key="12">
    <source>
        <dbReference type="ARBA" id="ARBA00023102"/>
    </source>
</evidence>
<evidence type="ECO:0000256" key="2">
    <source>
        <dbReference type="ARBA" id="ARBA00004496"/>
    </source>
</evidence>
<evidence type="ECO:0000256" key="11">
    <source>
        <dbReference type="ARBA" id="ARBA00022840"/>
    </source>
</evidence>
<dbReference type="CDD" id="cd11534">
    <property type="entry name" value="NTP-PPase_HisIE_like"/>
    <property type="match status" value="1"/>
</dbReference>
<comment type="subcellular location">
    <subcellularLocation>
        <location evidence="2 13">Cytoplasm</location>
    </subcellularLocation>
</comment>
<keyword evidence="9 13" id="KW-0547">Nucleotide-binding</keyword>
<keyword evidence="7 13" id="KW-0963">Cytoplasm</keyword>
<dbReference type="UniPathway" id="UPA00031">
    <property type="reaction ID" value="UER00007"/>
</dbReference>
<accession>A0A5C6U5I8</accession>
<keyword evidence="12 13" id="KW-0368">Histidine biosynthesis</keyword>
<evidence type="ECO:0000313" key="16">
    <source>
        <dbReference type="Proteomes" id="UP000321250"/>
    </source>
</evidence>
<evidence type="ECO:0000313" key="15">
    <source>
        <dbReference type="EMBL" id="TXC68039.1"/>
    </source>
</evidence>
<evidence type="ECO:0000256" key="6">
    <source>
        <dbReference type="ARBA" id="ARBA00013336"/>
    </source>
</evidence>
<dbReference type="PANTHER" id="PTHR42945:SF9">
    <property type="entry name" value="HISTIDINE BIOSYNTHESIS BIFUNCTIONAL PROTEIN HISIE"/>
    <property type="match status" value="1"/>
</dbReference>
<keyword evidence="11 13" id="KW-0067">ATP-binding</keyword>
<keyword evidence="10 13" id="KW-0378">Hydrolase</keyword>
<proteinExistence type="inferred from homology"/>
<dbReference type="Pfam" id="PF01503">
    <property type="entry name" value="PRA-PH"/>
    <property type="match status" value="1"/>
</dbReference>
<dbReference type="FunFam" id="1.10.287.1080:FF:000002">
    <property type="entry name" value="Histidine biosynthesis bifunctional protein HisIE"/>
    <property type="match status" value="1"/>
</dbReference>
<dbReference type="NCBIfam" id="NF001611">
    <property type="entry name" value="PRK00400.1-3"/>
    <property type="match status" value="1"/>
</dbReference>
<dbReference type="NCBIfam" id="TIGR03188">
    <property type="entry name" value="histidine_hisI"/>
    <property type="match status" value="1"/>
</dbReference>
<evidence type="ECO:0000256" key="4">
    <source>
        <dbReference type="ARBA" id="ARBA00009392"/>
    </source>
</evidence>
<evidence type="ECO:0000256" key="10">
    <source>
        <dbReference type="ARBA" id="ARBA00022801"/>
    </source>
</evidence>
<dbReference type="Gene3D" id="1.10.287.1080">
    <property type="entry name" value="MazG-like"/>
    <property type="match status" value="1"/>
</dbReference>
<dbReference type="Proteomes" id="UP000321250">
    <property type="component" value="Unassembled WGS sequence"/>
</dbReference>
<keyword evidence="8 13" id="KW-0028">Amino-acid biosynthesis</keyword>
<dbReference type="GO" id="GO:0000105">
    <property type="term" value="P:L-histidine biosynthetic process"/>
    <property type="evidence" value="ECO:0007669"/>
    <property type="project" value="UniProtKB-UniRule"/>
</dbReference>
<reference evidence="15" key="2">
    <citation type="submission" date="2019-08" db="EMBL/GenBank/DDBJ databases">
        <authorList>
            <person name="Im W.-T."/>
        </authorList>
    </citation>
    <scope>NUCLEOTIDE SEQUENCE</scope>
    <source>
        <strain evidence="15">KHI67</strain>
    </source>
</reference>
<evidence type="ECO:0000256" key="5">
    <source>
        <dbReference type="ARBA" id="ARBA00012414"/>
    </source>
</evidence>
<dbReference type="AlphaFoldDB" id="A0A5C6U5I8"/>
<dbReference type="EMBL" id="VOQR01000002">
    <property type="protein sequence ID" value="TXC67927.1"/>
    <property type="molecule type" value="Genomic_DNA"/>
</dbReference>
<name>A0A5C6U5I8_9SPHN</name>
<comment type="caution">
    <text evidence="15">The sequence shown here is derived from an EMBL/GenBank/DDBJ whole genome shotgun (WGS) entry which is preliminary data.</text>
</comment>
<evidence type="ECO:0000313" key="14">
    <source>
        <dbReference type="EMBL" id="TXC67927.1"/>
    </source>
</evidence>
<dbReference type="InterPro" id="IPR008179">
    <property type="entry name" value="HisE"/>
</dbReference>
<reference evidence="15 16" key="1">
    <citation type="journal article" date="2013" name="Antonie Van Leeuwenhoek">
        <title>Sphingomonas ginsenosidivorax sp. nov., with the ability to transform ginsenosides.</title>
        <authorList>
            <person name="Jin X.F."/>
            <person name="Kim J.K."/>
            <person name="Liu Q.M."/>
            <person name="Kang M.S."/>
            <person name="He D."/>
            <person name="Jin F.X."/>
            <person name="Kim S.C."/>
            <person name="Im W.T."/>
        </authorList>
    </citation>
    <scope>NUCLEOTIDE SEQUENCE [LARGE SCALE GENOMIC DNA]</scope>
    <source>
        <strain evidence="15 16">KHI67</strain>
    </source>
</reference>
<organism evidence="15 16">
    <name type="scientific">Sphingomonas ginsenosidivorax</name>
    <dbReference type="NCBI Taxonomy" id="862135"/>
    <lineage>
        <taxon>Bacteria</taxon>
        <taxon>Pseudomonadati</taxon>
        <taxon>Pseudomonadota</taxon>
        <taxon>Alphaproteobacteria</taxon>
        <taxon>Sphingomonadales</taxon>
        <taxon>Sphingomonadaceae</taxon>
        <taxon>Sphingomonas</taxon>
    </lineage>
</organism>
<evidence type="ECO:0000256" key="3">
    <source>
        <dbReference type="ARBA" id="ARBA00005204"/>
    </source>
</evidence>
<dbReference type="EC" id="3.6.1.31" evidence="5 13"/>
<evidence type="ECO:0000256" key="1">
    <source>
        <dbReference type="ARBA" id="ARBA00001460"/>
    </source>
</evidence>
<sequence length="106" mass="11186">MADPILDRLETTIRARRDAPADASYTASLFTKGRTKIAQKVGEEAVETVIAACSGDGASIVYEAADLLFHLAVLLADAGLSLKDVRAELERREGVGGLVEKAGRTA</sequence>
<evidence type="ECO:0000256" key="8">
    <source>
        <dbReference type="ARBA" id="ARBA00022605"/>
    </source>
</evidence>
<protein>
    <recommendedName>
        <fullName evidence="6 13">Phosphoribosyl-ATP pyrophosphatase</fullName>
        <shortName evidence="13">PRA-PH</shortName>
        <ecNumber evidence="5 13">3.6.1.31</ecNumber>
    </recommendedName>
</protein>